<keyword evidence="2" id="KW-1185">Reference proteome</keyword>
<organism evidence="1 2">
    <name type="scientific">Bodo saltans</name>
    <name type="common">Flagellated protozoan</name>
    <dbReference type="NCBI Taxonomy" id="75058"/>
    <lineage>
        <taxon>Eukaryota</taxon>
        <taxon>Discoba</taxon>
        <taxon>Euglenozoa</taxon>
        <taxon>Kinetoplastea</taxon>
        <taxon>Metakinetoplastina</taxon>
        <taxon>Eubodonida</taxon>
        <taxon>Bodonidae</taxon>
        <taxon>Bodo</taxon>
    </lineage>
</organism>
<dbReference type="VEuPathDB" id="TriTrypDB:BSAL_56030"/>
<evidence type="ECO:0000313" key="1">
    <source>
        <dbReference type="EMBL" id="CUE75631.1"/>
    </source>
</evidence>
<dbReference type="Proteomes" id="UP000051952">
    <property type="component" value="Unassembled WGS sequence"/>
</dbReference>
<gene>
    <name evidence="1" type="ORF">BSAL_56030</name>
</gene>
<protein>
    <submittedName>
        <fullName evidence="1">Uncharacterized protein</fullName>
    </submittedName>
</protein>
<dbReference type="EMBL" id="CYKH01000179">
    <property type="protein sequence ID" value="CUE75631.1"/>
    <property type="molecule type" value="Genomic_DNA"/>
</dbReference>
<proteinExistence type="predicted"/>
<reference evidence="2" key="1">
    <citation type="submission" date="2015-09" db="EMBL/GenBank/DDBJ databases">
        <authorList>
            <consortium name="Pathogen Informatics"/>
        </authorList>
    </citation>
    <scope>NUCLEOTIDE SEQUENCE [LARGE SCALE GENOMIC DNA]</scope>
    <source>
        <strain evidence="2">Lake Konstanz</strain>
    </source>
</reference>
<evidence type="ECO:0000313" key="2">
    <source>
        <dbReference type="Proteomes" id="UP000051952"/>
    </source>
</evidence>
<dbReference type="AlphaFoldDB" id="A0A0S4IJ59"/>
<name>A0A0S4IJ59_BODSA</name>
<accession>A0A0S4IJ59</accession>
<sequence length="445" mass="48476">MERRTITVPWASEKGFSTSCFIASVGAVGMFKRRTILSQTGSALWSMGPLCANAVPVLAASDAKFKPEDVKKDLVYIVSGESGSGKTTWALMTSDLGIYVTAADLKGALEETNRQFARPATDALKDERNEYIVQALCDAVKKVLGGFFTAPFKDGPPVTMSLVLDEFGEYPAFVRGLCASSFDDVRSRLRGQFSFEVNLKLIVVGTGTDAKSNVVGSLPGTCVALRMPSTPMMAAMERVLNNLGGTAAAATLVEALKSHAQAVHLTKNPRFAACLLKRLVDYYNPRGDYRHDQLFPSVEAAFLDAHLFAAARDFKQLNAMSRATREDVADYYTRAIGMILRKPEDGRELEPEELELLTTVGVVTDLAFYSQNKCAGHVEVDGSDNVSLILLAPKTGRYAMSMAQQLLFRMGYGFDAFETAASWQRYEIVISEYVSVLLSGLNGHA</sequence>